<keyword evidence="2 3" id="KW-0560">Oxidoreductase</keyword>
<dbReference type="PRINTS" id="PR00081">
    <property type="entry name" value="GDHRDH"/>
</dbReference>
<dbReference type="EC" id="1.1.1.100" evidence="3"/>
<dbReference type="Gene3D" id="3.40.50.720">
    <property type="entry name" value="NAD(P)-binding Rossmann-like Domain"/>
    <property type="match status" value="1"/>
</dbReference>
<dbReference type="AlphaFoldDB" id="A0AAU7B3K1"/>
<dbReference type="PANTHER" id="PTHR42879:SF2">
    <property type="entry name" value="3-OXOACYL-[ACYL-CARRIER-PROTEIN] REDUCTASE FABG"/>
    <property type="match status" value="1"/>
</dbReference>
<dbReference type="InterPro" id="IPR002347">
    <property type="entry name" value="SDR_fam"/>
</dbReference>
<dbReference type="EMBL" id="CP114014">
    <property type="protein sequence ID" value="XAY08515.1"/>
    <property type="molecule type" value="Genomic_DNA"/>
</dbReference>
<sequence length="256" mass="26748">MSLKNNLSGRIALVTAAAGAGIGQATARLLAESGADVVVTDLDPGRTERVAGQIAEATGRRVIGRPLNVVDEDAIAALVAEIHAEWGAIDILVNNAGTSEPAPVWDTPTDSWRRVIDICLTGHFLTMKAVLPRMMERRAGSIVNIASIEAWSSTTPGNTAYHAAKAGVLALTRSTAKQVAPHGVRVNGVAPGLVPNPFLNRMLDPEDLERHASLIPLGRPVDPEEIADAVLFLAGDGSTSITGETINVSGGAYMRA</sequence>
<dbReference type="Pfam" id="PF13561">
    <property type="entry name" value="adh_short_C2"/>
    <property type="match status" value="1"/>
</dbReference>
<proteinExistence type="inferred from homology"/>
<dbReference type="InterPro" id="IPR050259">
    <property type="entry name" value="SDR"/>
</dbReference>
<dbReference type="SUPFAM" id="SSF51735">
    <property type="entry name" value="NAD(P)-binding Rossmann-fold domains"/>
    <property type="match status" value="1"/>
</dbReference>
<evidence type="ECO:0000313" key="3">
    <source>
        <dbReference type="EMBL" id="XAY08515.1"/>
    </source>
</evidence>
<dbReference type="RefSeq" id="WP_354699694.1">
    <property type="nucleotide sequence ID" value="NZ_CP114014.1"/>
</dbReference>
<evidence type="ECO:0000256" key="2">
    <source>
        <dbReference type="ARBA" id="ARBA00023002"/>
    </source>
</evidence>
<dbReference type="CDD" id="cd05233">
    <property type="entry name" value="SDR_c"/>
    <property type="match status" value="1"/>
</dbReference>
<dbReference type="PANTHER" id="PTHR42879">
    <property type="entry name" value="3-OXOACYL-(ACYL-CARRIER-PROTEIN) REDUCTASE"/>
    <property type="match status" value="1"/>
</dbReference>
<gene>
    <name evidence="3" type="primary">fabG_16</name>
    <name evidence="3" type="ORF">DSM112329_05416</name>
</gene>
<dbReference type="FunFam" id="3.40.50.720:FF:000084">
    <property type="entry name" value="Short-chain dehydrogenase reductase"/>
    <property type="match status" value="1"/>
</dbReference>
<organism evidence="3">
    <name type="scientific">Paraconexibacter sp. AEG42_29</name>
    <dbReference type="NCBI Taxonomy" id="2997339"/>
    <lineage>
        <taxon>Bacteria</taxon>
        <taxon>Bacillati</taxon>
        <taxon>Actinomycetota</taxon>
        <taxon>Thermoleophilia</taxon>
        <taxon>Solirubrobacterales</taxon>
        <taxon>Paraconexibacteraceae</taxon>
        <taxon>Paraconexibacter</taxon>
    </lineage>
</organism>
<protein>
    <submittedName>
        <fullName evidence="3">3-oxoacyl-[acyl-carrier-protein] reductase FabG</fullName>
        <ecNumber evidence="3">1.1.1.100</ecNumber>
    </submittedName>
</protein>
<dbReference type="PRINTS" id="PR00080">
    <property type="entry name" value="SDRFAMILY"/>
</dbReference>
<evidence type="ECO:0000256" key="1">
    <source>
        <dbReference type="ARBA" id="ARBA00006484"/>
    </source>
</evidence>
<dbReference type="GO" id="GO:0004316">
    <property type="term" value="F:3-oxoacyl-[acyl-carrier-protein] reductase (NADPH) activity"/>
    <property type="evidence" value="ECO:0007669"/>
    <property type="project" value="UniProtKB-EC"/>
</dbReference>
<accession>A0AAU7B3K1</accession>
<dbReference type="InterPro" id="IPR036291">
    <property type="entry name" value="NAD(P)-bd_dom_sf"/>
</dbReference>
<reference evidence="3" key="1">
    <citation type="submission" date="2022-12" db="EMBL/GenBank/DDBJ databases">
        <title>Paraconexibacter alkalitolerans sp. nov. and Baekduia alba sp. nov., isolated from soil and emended description of the genera Paraconexibacter (Chun et al., 2020) and Baekduia (An et al., 2020).</title>
        <authorList>
            <person name="Vieira S."/>
            <person name="Huber K.J."/>
            <person name="Geppert A."/>
            <person name="Wolf J."/>
            <person name="Neumann-Schaal M."/>
            <person name="Muesken M."/>
            <person name="Overmann J."/>
        </authorList>
    </citation>
    <scope>NUCLEOTIDE SEQUENCE</scope>
    <source>
        <strain evidence="3">AEG42_29</strain>
    </source>
</reference>
<name>A0AAU7B3K1_9ACTN</name>
<comment type="similarity">
    <text evidence="1">Belongs to the short-chain dehydrogenases/reductases (SDR) family.</text>
</comment>
<dbReference type="KEGG" id="parq:DSM112329_05416"/>